<evidence type="ECO:0000256" key="6">
    <source>
        <dbReference type="SAM" id="Phobius"/>
    </source>
</evidence>
<comment type="subcellular location">
    <subcellularLocation>
        <location evidence="1">Membrane</location>
        <topology evidence="1">Multi-pass membrane protein</topology>
    </subcellularLocation>
</comment>
<proteinExistence type="inferred from homology"/>
<feature type="transmembrane region" description="Helical" evidence="6">
    <location>
        <begin position="103"/>
        <end position="126"/>
    </location>
</feature>
<feature type="transmembrane region" description="Helical" evidence="6">
    <location>
        <begin position="259"/>
        <end position="278"/>
    </location>
</feature>
<comment type="similarity">
    <text evidence="5">Belongs to the nematode receptor-like protein sra family.</text>
</comment>
<sequence length="345" mass="40064">MNASSSELLQPYCDTIEKVLLGSDYFVMHIQLLLLGVELILICILFRYYGKHRIAIHGNLRLLFVNILALYFIHSLAWFVYFMRYRILLYTYSNSCNLLSPVWMVPVFMGPYQVYSVAYPAFHFAVTFERIRATFLVHKYEKMGPQLIIKIICAIWLGSLAYLVGIVCLALADPAISGHPQGVVYLTSDYNATAIFLVMIFTMILVIVTALFDWCIYLLNKRLRKSTRLGNNPIEYNLSLNYQINENTLSMLLIFPLDLLFALVYPVYNIAVLILRAYKPLLSPADFVSYYHMANTLLFLHSLITVVVYIRFIKFVSKLRRQNIVKNSPNDEAKMHFKQLQEQWN</sequence>
<name>A0A183C5J3_GLOPA</name>
<dbReference type="PANTHER" id="PTHR31357">
    <property type="entry name" value="SERPENTINE RECEPTOR CLASS ALPHA-10"/>
    <property type="match status" value="1"/>
</dbReference>
<dbReference type="Proteomes" id="UP000050741">
    <property type="component" value="Unassembled WGS sequence"/>
</dbReference>
<keyword evidence="2 6" id="KW-0812">Transmembrane</keyword>
<evidence type="ECO:0000256" key="3">
    <source>
        <dbReference type="ARBA" id="ARBA00022989"/>
    </source>
</evidence>
<keyword evidence="7" id="KW-1185">Reference proteome</keyword>
<dbReference type="PANTHER" id="PTHR31357:SF5">
    <property type="entry name" value="SERPENTINE RECEPTOR CLASS ALPHA-1-RELATED"/>
    <property type="match status" value="1"/>
</dbReference>
<protein>
    <submittedName>
        <fullName evidence="8">G_PROTEIN_RECEP_F1_2 domain-containing protein</fullName>
    </submittedName>
</protein>
<evidence type="ECO:0000256" key="2">
    <source>
        <dbReference type="ARBA" id="ARBA00022692"/>
    </source>
</evidence>
<reference evidence="7" key="1">
    <citation type="submission" date="2014-05" db="EMBL/GenBank/DDBJ databases">
        <title>The genome and life-stage specific transcriptomes of Globodera pallida elucidate key aspects of plant parasitism by a cyst nematode.</title>
        <authorList>
            <person name="Cotton J.A."/>
            <person name="Lilley C.J."/>
            <person name="Jones L.M."/>
            <person name="Kikuchi T."/>
            <person name="Reid A.J."/>
            <person name="Thorpe P."/>
            <person name="Tsai I.J."/>
            <person name="Beasley H."/>
            <person name="Blok V."/>
            <person name="Cock P.J.A."/>
            <person name="Van den Akker S.E."/>
            <person name="Holroyd N."/>
            <person name="Hunt M."/>
            <person name="Mantelin S."/>
            <person name="Naghra H."/>
            <person name="Pain A."/>
            <person name="Palomares-Rius J.E."/>
            <person name="Zarowiecki M."/>
            <person name="Berriman M."/>
            <person name="Jones J.T."/>
            <person name="Urwin P.E."/>
        </authorList>
    </citation>
    <scope>NUCLEOTIDE SEQUENCE [LARGE SCALE GENOMIC DNA]</scope>
    <source>
        <strain evidence="7">Lindley</strain>
    </source>
</reference>
<reference evidence="8" key="2">
    <citation type="submission" date="2016-06" db="UniProtKB">
        <authorList>
            <consortium name="WormBaseParasite"/>
        </authorList>
    </citation>
    <scope>IDENTIFICATION</scope>
</reference>
<feature type="transmembrane region" description="Helical" evidence="6">
    <location>
        <begin position="26"/>
        <end position="50"/>
    </location>
</feature>
<feature type="transmembrane region" description="Helical" evidence="6">
    <location>
        <begin position="147"/>
        <end position="172"/>
    </location>
</feature>
<evidence type="ECO:0000256" key="4">
    <source>
        <dbReference type="ARBA" id="ARBA00023136"/>
    </source>
</evidence>
<dbReference type="Pfam" id="PF10292">
    <property type="entry name" value="7TM_GPCR_Srab"/>
    <property type="match status" value="1"/>
</dbReference>
<dbReference type="GO" id="GO:0004984">
    <property type="term" value="F:olfactory receptor activity"/>
    <property type="evidence" value="ECO:0007669"/>
    <property type="project" value="TreeGrafter"/>
</dbReference>
<evidence type="ECO:0000313" key="7">
    <source>
        <dbReference type="Proteomes" id="UP000050741"/>
    </source>
</evidence>
<feature type="transmembrane region" description="Helical" evidence="6">
    <location>
        <begin position="62"/>
        <end position="83"/>
    </location>
</feature>
<dbReference type="InterPro" id="IPR019408">
    <property type="entry name" value="7TM_GPCR_serpentine_rcpt_Srab"/>
</dbReference>
<dbReference type="GO" id="GO:0016020">
    <property type="term" value="C:membrane"/>
    <property type="evidence" value="ECO:0007669"/>
    <property type="project" value="UniProtKB-SubCell"/>
</dbReference>
<organism evidence="7 8">
    <name type="scientific">Globodera pallida</name>
    <name type="common">Potato cyst nematode worm</name>
    <name type="synonym">Heterodera pallida</name>
    <dbReference type="NCBI Taxonomy" id="36090"/>
    <lineage>
        <taxon>Eukaryota</taxon>
        <taxon>Metazoa</taxon>
        <taxon>Ecdysozoa</taxon>
        <taxon>Nematoda</taxon>
        <taxon>Chromadorea</taxon>
        <taxon>Rhabditida</taxon>
        <taxon>Tylenchina</taxon>
        <taxon>Tylenchomorpha</taxon>
        <taxon>Tylenchoidea</taxon>
        <taxon>Heteroderidae</taxon>
        <taxon>Heteroderinae</taxon>
        <taxon>Globodera</taxon>
    </lineage>
</organism>
<keyword evidence="4 6" id="KW-0472">Membrane</keyword>
<accession>A0A183C5J3</accession>
<dbReference type="AlphaFoldDB" id="A0A183C5J3"/>
<evidence type="ECO:0000313" key="8">
    <source>
        <dbReference type="WBParaSite" id="GPLIN_000813800"/>
    </source>
</evidence>
<dbReference type="WBParaSite" id="GPLIN_000813800">
    <property type="protein sequence ID" value="GPLIN_000813800"/>
    <property type="gene ID" value="GPLIN_000813800"/>
</dbReference>
<feature type="transmembrane region" description="Helical" evidence="6">
    <location>
        <begin position="290"/>
        <end position="312"/>
    </location>
</feature>
<feature type="transmembrane region" description="Helical" evidence="6">
    <location>
        <begin position="192"/>
        <end position="219"/>
    </location>
</feature>
<dbReference type="InterPro" id="IPR051080">
    <property type="entry name" value="Nematode_rcpt-like_serp_alpha"/>
</dbReference>
<evidence type="ECO:0000256" key="5">
    <source>
        <dbReference type="ARBA" id="ARBA00037994"/>
    </source>
</evidence>
<keyword evidence="3 6" id="KW-1133">Transmembrane helix</keyword>
<evidence type="ECO:0000256" key="1">
    <source>
        <dbReference type="ARBA" id="ARBA00004141"/>
    </source>
</evidence>